<sequence>MSTTSSVDPRRRPSGDDPAGEDSWDPELFDLDRLLNDDDDEEELRAGVVHTGLTTSKDAIIASFELDPRSFRPVFGETRTEIHITIRRETGPSSELLGFIRYNRKAGFVELTNFQARMQRNDLGLGRSCKRDRDELAGCHGEGFKVAAVVLRREGHSVRFAASEYYWSFGLSGRYRTNLYCRLTLAKAERIEKKKLYYAVQRAKPNFKRALTSNIWEDVSVRIGKGKNSSGRPVSENDFRSWLTVSIDLNPPLPADIVQTPSGDLILDTRFAGHIYLKGLKIEGHSIDYVFGYNFARGSVGRDRTHMSKQSEETQILGDIWEQAILARRPDVIDTYIKLLWEQKKCPEVALASDRLSQSSACVVWKRLRIMEPDAFFYCEVDPSEDTSRPDDDAGKIALISTEIRKKAVVVSRALWALLRKFLLVRTPYEERLRLFKWSNPIKADSTPFGANVLRALLASLTLHPKLNDLRLLFVDGGGTDVDLAYNKEANWVQIHGKWFNFEKVHMNGLCEALRLTNGRYTGQEAFFCDHAAEDLFECLLSMTGTSLGITTLGHRRLRQAIREQLAFMPRIVRATPTGATNELEVRWLSNEGGLVSATCNRNICYYVTLHRESSCLFRGYRTVHGLESDNPSSDDHPSPHALPICSDITTDCDCPFQIVPRTLSRATFTGLDPGKFYIAMVAREESRSFFALASRSATFRGLPLHPGVTESPHVATSGVNGGEGAQRGRDQDTVSPRLEGLNEDIPDSSNRVTSSDLKASGQQSRRPLFWKGVAVGWKVLNGQEAFRKDEAEWQRWHTEDLAGAFSKLLAPREKHHTPTFYPVASLECAHLDFHFVKDEYALIRLGGDGSSEYVIFIHEISFCEEGHETATAYLLVTKYSKFWSFHADLQPPGLDSGNVVADQLELLLHFADFNKMGMRDDAEVIRLDDIVYAADLMACSKTGPGGVEHVLQPPSAAEDNTVFCRFAVRGATSDEPVACWTPLASHLLQRRDRWPAPQFINASRPSVVDFTPGILGPAEGFSQAGFDIQAAQIRHAGSQVFDGPPKKVLDDIYSEQLRPPSTPNPAPPNIALIAGGNAPFRLNDENDAMPSTEQFVSTLDLVNIAVESPGKPDFLVMLSSPAVLHGSVVSRFLATIINLLEHRRSVHMRLCHLQAYGLPQARSVLLLVASPFCAPLPWYLHWPSLRTPPPITLRDLIADLDFDNSRMGAEQERAFVCSPPLEGRQVPPSCNISLQWDTDSLVALSCNPLPRMHPGRKDLLTVRELARLQGFPDDFVFYQSTPRQYQDVWAALPPIISKLLGKTILHTIQGSLRARVDGRLEGSRVAKRAREERSE</sequence>
<dbReference type="OrthoDB" id="5376140at2759"/>
<gene>
    <name evidence="4" type="ORF">AYL99_10576</name>
</gene>
<name>A0A178Z5Y6_9EURO</name>
<keyword evidence="5" id="KW-1185">Reference proteome</keyword>
<evidence type="ECO:0000256" key="1">
    <source>
        <dbReference type="ARBA" id="ARBA00022603"/>
    </source>
</evidence>
<dbReference type="GO" id="GO:0032259">
    <property type="term" value="P:methylation"/>
    <property type="evidence" value="ECO:0007669"/>
    <property type="project" value="UniProtKB-KW"/>
</dbReference>
<keyword evidence="1" id="KW-0489">Methyltransferase</keyword>
<feature type="compositionally biased region" description="Polar residues" evidence="3">
    <location>
        <begin position="748"/>
        <end position="761"/>
    </location>
</feature>
<proteinExistence type="predicted"/>
<dbReference type="Proteomes" id="UP000078343">
    <property type="component" value="Unassembled WGS sequence"/>
</dbReference>
<feature type="region of interest" description="Disordered" evidence="3">
    <location>
        <begin position="705"/>
        <end position="761"/>
    </location>
</feature>
<dbReference type="Pfam" id="PF00145">
    <property type="entry name" value="DNA_methylase"/>
    <property type="match status" value="1"/>
</dbReference>
<evidence type="ECO:0000256" key="2">
    <source>
        <dbReference type="ARBA" id="ARBA00022679"/>
    </source>
</evidence>
<organism evidence="4 5">
    <name type="scientific">Fonsecaea erecta</name>
    <dbReference type="NCBI Taxonomy" id="1367422"/>
    <lineage>
        <taxon>Eukaryota</taxon>
        <taxon>Fungi</taxon>
        <taxon>Dikarya</taxon>
        <taxon>Ascomycota</taxon>
        <taxon>Pezizomycotina</taxon>
        <taxon>Eurotiomycetes</taxon>
        <taxon>Chaetothyriomycetidae</taxon>
        <taxon>Chaetothyriales</taxon>
        <taxon>Herpotrichiellaceae</taxon>
        <taxon>Fonsecaea</taxon>
    </lineage>
</organism>
<evidence type="ECO:0008006" key="6">
    <source>
        <dbReference type="Google" id="ProtNLM"/>
    </source>
</evidence>
<evidence type="ECO:0000256" key="3">
    <source>
        <dbReference type="SAM" id="MobiDB-lite"/>
    </source>
</evidence>
<accession>A0A178Z5Y6</accession>
<evidence type="ECO:0000313" key="5">
    <source>
        <dbReference type="Proteomes" id="UP000078343"/>
    </source>
</evidence>
<reference evidence="4 5" key="1">
    <citation type="submission" date="2016-04" db="EMBL/GenBank/DDBJ databases">
        <title>Draft genome of Fonsecaea erecta CBS 125763.</title>
        <authorList>
            <person name="Weiss V.A."/>
            <person name="Vicente V.A."/>
            <person name="Raittz R.T."/>
            <person name="Moreno L.F."/>
            <person name="De Souza E.M."/>
            <person name="Pedrosa F.O."/>
            <person name="Steffens M.B."/>
            <person name="Faoro H."/>
            <person name="Tadra-Sfeir M.Z."/>
            <person name="Najafzadeh M.J."/>
            <person name="Felipe M.S."/>
            <person name="Teixeira M."/>
            <person name="Sun J."/>
            <person name="Xi L."/>
            <person name="Gomes R."/>
            <person name="De Azevedo C.M."/>
            <person name="Salgado C.G."/>
            <person name="Da Silva M.B."/>
            <person name="Nascimento M.F."/>
            <person name="Queiroz-Telles F."/>
            <person name="Attili D.S."/>
            <person name="Gorbushina A."/>
        </authorList>
    </citation>
    <scope>NUCLEOTIDE SEQUENCE [LARGE SCALE GENOMIC DNA]</scope>
    <source>
        <strain evidence="4 5">CBS 125763</strain>
    </source>
</reference>
<dbReference type="EMBL" id="LVYI01000012">
    <property type="protein sequence ID" value="OAP54876.1"/>
    <property type="molecule type" value="Genomic_DNA"/>
</dbReference>
<comment type="caution">
    <text evidence="4">The sequence shown here is derived from an EMBL/GenBank/DDBJ whole genome shotgun (WGS) entry which is preliminary data.</text>
</comment>
<dbReference type="InterPro" id="IPR001525">
    <property type="entry name" value="C5_MeTfrase"/>
</dbReference>
<protein>
    <recommendedName>
        <fullName evidence="6">DNA (cytosine-5-)-methyltransferase</fullName>
    </recommendedName>
</protein>
<evidence type="ECO:0000313" key="4">
    <source>
        <dbReference type="EMBL" id="OAP54876.1"/>
    </source>
</evidence>
<dbReference type="SUPFAM" id="SSF53335">
    <property type="entry name" value="S-adenosyl-L-methionine-dependent methyltransferases"/>
    <property type="match status" value="1"/>
</dbReference>
<dbReference type="GO" id="GO:0008168">
    <property type="term" value="F:methyltransferase activity"/>
    <property type="evidence" value="ECO:0007669"/>
    <property type="project" value="UniProtKB-KW"/>
</dbReference>
<dbReference type="InterPro" id="IPR029063">
    <property type="entry name" value="SAM-dependent_MTases_sf"/>
</dbReference>
<feature type="region of interest" description="Disordered" evidence="3">
    <location>
        <begin position="1"/>
        <end position="26"/>
    </location>
</feature>
<dbReference type="Gene3D" id="3.90.120.10">
    <property type="entry name" value="DNA Methylase, subunit A, domain 2"/>
    <property type="match status" value="1"/>
</dbReference>
<keyword evidence="2" id="KW-0808">Transferase</keyword>
<dbReference type="RefSeq" id="XP_018688243.1">
    <property type="nucleotide sequence ID" value="XM_018842082.1"/>
</dbReference>
<dbReference type="GeneID" id="30014744"/>